<keyword evidence="4" id="KW-1185">Reference proteome</keyword>
<feature type="domain" description="MADF" evidence="2">
    <location>
        <begin position="93"/>
        <end position="152"/>
    </location>
</feature>
<evidence type="ECO:0000256" key="1">
    <source>
        <dbReference type="SAM" id="MobiDB-lite"/>
    </source>
</evidence>
<gene>
    <name evidence="3" type="ORF">RN001_005553</name>
</gene>
<name>A0AAN7PCJ5_9COLE</name>
<organism evidence="3 4">
    <name type="scientific">Aquatica leii</name>
    <dbReference type="NCBI Taxonomy" id="1421715"/>
    <lineage>
        <taxon>Eukaryota</taxon>
        <taxon>Metazoa</taxon>
        <taxon>Ecdysozoa</taxon>
        <taxon>Arthropoda</taxon>
        <taxon>Hexapoda</taxon>
        <taxon>Insecta</taxon>
        <taxon>Pterygota</taxon>
        <taxon>Neoptera</taxon>
        <taxon>Endopterygota</taxon>
        <taxon>Coleoptera</taxon>
        <taxon>Polyphaga</taxon>
        <taxon>Elateriformia</taxon>
        <taxon>Elateroidea</taxon>
        <taxon>Lampyridae</taxon>
        <taxon>Luciolinae</taxon>
        <taxon>Aquatica</taxon>
    </lineage>
</organism>
<proteinExistence type="predicted"/>
<feature type="region of interest" description="Disordered" evidence="1">
    <location>
        <begin position="29"/>
        <end position="70"/>
    </location>
</feature>
<sequence>MSFRPSCSKIIRPTDDNFEENALRWLEEVETDEEDILDENDGSGSEEVSAVEELDQSSSEQSVSDENVPKVVSSKSFIGKNGFHWNAKEPNKSVQIAAELSSTVEECKKKVTNLLSSYRRERAKVKKSVGTGKGSDEIYESNWFAYKSMEFLFDKNCPRKTLSTIPDEDSQSETQSTAADGLSDTEQEQMVSARPSIADPVSGPSSGPPSKKPLYNLPQIKSYHLNLLKPYVSDNSNSDRQDQQGEENEINCDTVDNDPNDPIL</sequence>
<dbReference type="PANTHER" id="PTHR21505:SF12">
    <property type="entry name" value="MADF DOMAIN-CONTAINING PROTEIN-RELATED"/>
    <property type="match status" value="1"/>
</dbReference>
<evidence type="ECO:0000313" key="4">
    <source>
        <dbReference type="Proteomes" id="UP001353858"/>
    </source>
</evidence>
<comment type="caution">
    <text evidence="3">The sequence shown here is derived from an EMBL/GenBank/DDBJ whole genome shotgun (WGS) entry which is preliminary data.</text>
</comment>
<reference evidence="4" key="1">
    <citation type="submission" date="2023-01" db="EMBL/GenBank/DDBJ databases">
        <title>Key to firefly adult light organ development and bioluminescence: homeobox transcription factors regulate luciferase expression and transportation to peroxisome.</title>
        <authorList>
            <person name="Fu X."/>
        </authorList>
    </citation>
    <scope>NUCLEOTIDE SEQUENCE [LARGE SCALE GENOMIC DNA]</scope>
</reference>
<feature type="compositionally biased region" description="Low complexity" evidence="1">
    <location>
        <begin position="56"/>
        <end position="66"/>
    </location>
</feature>
<evidence type="ECO:0000313" key="3">
    <source>
        <dbReference type="EMBL" id="KAK4882234.1"/>
    </source>
</evidence>
<protein>
    <recommendedName>
        <fullName evidence="2">MADF domain-containing protein</fullName>
    </recommendedName>
</protein>
<dbReference type="InterPro" id="IPR006578">
    <property type="entry name" value="MADF-dom"/>
</dbReference>
<feature type="region of interest" description="Disordered" evidence="1">
    <location>
        <begin position="160"/>
        <end position="264"/>
    </location>
</feature>
<feature type="compositionally biased region" description="Acidic residues" evidence="1">
    <location>
        <begin position="244"/>
        <end position="264"/>
    </location>
</feature>
<dbReference type="PANTHER" id="PTHR21505">
    <property type="entry name" value="MADF DOMAIN-CONTAINING PROTEIN-RELATED"/>
    <property type="match status" value="1"/>
</dbReference>
<evidence type="ECO:0000259" key="2">
    <source>
        <dbReference type="Pfam" id="PF10545"/>
    </source>
</evidence>
<dbReference type="AlphaFoldDB" id="A0AAN7PCJ5"/>
<feature type="compositionally biased region" description="Acidic residues" evidence="1">
    <location>
        <begin position="29"/>
        <end position="41"/>
    </location>
</feature>
<accession>A0AAN7PCJ5</accession>
<dbReference type="Proteomes" id="UP001353858">
    <property type="component" value="Unassembled WGS sequence"/>
</dbReference>
<dbReference type="Pfam" id="PF10545">
    <property type="entry name" value="MADF_DNA_bdg"/>
    <property type="match status" value="1"/>
</dbReference>
<dbReference type="EMBL" id="JARPUR010000002">
    <property type="protein sequence ID" value="KAK4882234.1"/>
    <property type="molecule type" value="Genomic_DNA"/>
</dbReference>